<dbReference type="InterPro" id="IPR050708">
    <property type="entry name" value="T6SS_VgrG/RHS"/>
</dbReference>
<dbReference type="Pfam" id="PF25023">
    <property type="entry name" value="TEN_YD-shell"/>
    <property type="match status" value="2"/>
</dbReference>
<feature type="region of interest" description="Disordered" evidence="2">
    <location>
        <begin position="1364"/>
        <end position="1390"/>
    </location>
</feature>
<dbReference type="Pfam" id="PF20148">
    <property type="entry name" value="DUF6531"/>
    <property type="match status" value="1"/>
</dbReference>
<evidence type="ECO:0000313" key="6">
    <source>
        <dbReference type="Proteomes" id="UP000278437"/>
    </source>
</evidence>
<dbReference type="NCBIfam" id="TIGR01643">
    <property type="entry name" value="YD_repeat_2x"/>
    <property type="match status" value="7"/>
</dbReference>
<dbReference type="InterPro" id="IPR056823">
    <property type="entry name" value="TEN-like_YD-shell"/>
</dbReference>
<feature type="compositionally biased region" description="Basic and acidic residues" evidence="2">
    <location>
        <begin position="418"/>
        <end position="427"/>
    </location>
</feature>
<feature type="compositionally biased region" description="Polar residues" evidence="2">
    <location>
        <begin position="1365"/>
        <end position="1376"/>
    </location>
</feature>
<keyword evidence="1" id="KW-0677">Repeat</keyword>
<accession>A0ABM7DNK7</accession>
<dbReference type="InterPro" id="IPR049802">
    <property type="entry name" value="RhsC-like_FIX"/>
</dbReference>
<keyword evidence="5" id="KW-0378">Hydrolase</keyword>
<dbReference type="NCBIfam" id="TIGR03696">
    <property type="entry name" value="Rhs_assc_core"/>
    <property type="match status" value="1"/>
</dbReference>
<dbReference type="PANTHER" id="PTHR32305:SF15">
    <property type="entry name" value="PROTEIN RHSA-RELATED"/>
    <property type="match status" value="1"/>
</dbReference>
<dbReference type="Gene3D" id="2.180.10.10">
    <property type="entry name" value="RHS repeat-associated core"/>
    <property type="match status" value="2"/>
</dbReference>
<gene>
    <name evidence="5" type="primary">rhsC_1</name>
    <name evidence="5" type="ORF">STH12_01749</name>
</gene>
<dbReference type="GO" id="GO:0016787">
    <property type="term" value="F:hydrolase activity"/>
    <property type="evidence" value="ECO:0007669"/>
    <property type="project" value="UniProtKB-KW"/>
</dbReference>
<feature type="domain" description="DUF6531" evidence="3">
    <location>
        <begin position="436"/>
        <end position="509"/>
    </location>
</feature>
<dbReference type="EMBL" id="CP020373">
    <property type="protein sequence ID" value="AZQ10857.1"/>
    <property type="molecule type" value="Genomic_DNA"/>
</dbReference>
<dbReference type="RefSeq" id="WP_126167188.1">
    <property type="nucleotide sequence ID" value="NZ_CP020373.1"/>
</dbReference>
<dbReference type="Proteomes" id="UP000278437">
    <property type="component" value="Chromosome"/>
</dbReference>
<name>A0ABM7DNK7_9GAMM</name>
<feature type="domain" description="Teneurin-like YD-shell" evidence="4">
    <location>
        <begin position="930"/>
        <end position="1319"/>
    </location>
</feature>
<proteinExistence type="predicted"/>
<dbReference type="PRINTS" id="PR00394">
    <property type="entry name" value="RHSPROTEIN"/>
</dbReference>
<sequence length="1648" mass="185571">MTNGKKAQLLSSEQAAEQNFTTDNVLKGSCVECGCSALIFYHYDDGSPVPEAPFVLTDSKSTQVEGKTDKKGLCLVEDMPCGPFEILLDEGSDEFKPAQTKPNNPSLQVNPEHAALAGEYFTLFTLLRNKGFIEYDADDSSDSHIDIDDTSLFLNVPDEYEPAYDRFWELNEQINKGPASLRKAINKIHVSLPAEVVAKAGDNSAILLFCEIALGFIPVVGQAMDIYDLGEWGWTTYSDANARSSTMHWAMGALVVVGFVPGLGDALKKTGSAVLEALRKNTPEAIQSAIRVLRGLSNGNLVKFLKNFANKIKSVAKDALALINKIIDGLTRAVKNGAHWIFRLMPESFQALITAMRDMAKKLEAQIDWVCSKVDEFLGKVVTRLTGTPRPKNTPKPQVGLNAGKDVKPARSEATAAKVDESNKARPGENGVCTNGCPIDMATGFVVDWRTDFVLPAAFGLSLKRFYYSSPDVEPGLLGRRWRADWDMYLELDDDIAHFTDGEYNKAAFVIPVEGESVAAAHMPKWRFTRRQGQLLLRHIDGLEYEFNHSIGSRLLLSRIADGKGRSHEFVYDRGHLKGIHLFDGRVIKVKGSCRRIDTLELYAGNGDFLKTLASYQYDNNGFLLRCRADPGRNFDYQYSEQGWLLRWQDLSHTWVEHDFDEKGRAIRSRGADKRFCDALHYDDDNRIVYYRSPLDGIKMYHRDERNNIIREVMPNGETLYREWQNNQLVRLSNALGETTQIERNTYGEPSRITAADGKLRQWQHDEQGKVLAYTNEAGECWQYQWDKQGNLVSVTDPLGKPSYFEYSGMGQLAWSIDADGEQTGFEYDNGFGLPSKVMPPGQPPLQLSYDELGRLVQVQSGEQRRRFNYQHGTTLVNELEDAQQGSSHFEYDLEGNLTKATDNAGITQQYRYGAFDLLLESIDALGHSLKLYYNGECQFAGITNSKGEAWRLEFNTSGQVVAETHLDGRQTCFEYDEAGRLKSRTATDGSSIHFYHDLCGRLLQKQTRGPSGVVMVNSYFDYDAAGRLIRGRNPVSEVEFEYDGAGRLIAETLDGASSRYHYSPAGRRVGSDGLLLPEQLNWQQGRLAQLSIGDFAPLSFDYNTQGQESRRGNGLGFLLQQSFTADGLLASQALMPVGDSGRSHALRGRFSGIDRRYQYNHQRHLTSVEDSHWGRSEYAHNALGQIISEQRTAPWHEQKELRFFSYDSELQLTHIERQLSHNGDNKLVSLAEKRLEKSLQYGEAGRVVRQGPITLRYDANGRLLEKTVLKPGFRPQTRFFHWDEEDRLVQLSLENGEVWHYEYDVFGRRVRKYRSQQGRARGEVKYRWQGDQLCQQQQYFADGSIATTQWLYEPGSFRPLAQARQHSQPQLTQAVDSPAPVKRDNSAPMPSSEIELHLAVVDQAGTVRELCSEEGEVAWRGEAGLWREFEQWRLTGKPKHYLEQAANEPLHCDLRFQGQIYDRESGLYYNRHRYYDPDICQYLSPDPIGMAGGSRPQAYVHNPLEWVDPLGLSGCPESADASGRPLNSPNYSVVYETKIDGSLYPGRTDKAHFQDSNKNLHEAMQSDPNFAKSMEEMYPGITEGVKPGPRGAHPRRSPTSDLTWHHHPEKPGVMQLVPVSQHQAPGVVQESLHPGGKGGMYNWGGGR</sequence>
<dbReference type="InterPro" id="IPR045351">
    <property type="entry name" value="DUF6531"/>
</dbReference>
<feature type="domain" description="Teneurin-like YD-shell" evidence="4">
    <location>
        <begin position="762"/>
        <end position="906"/>
    </location>
</feature>
<dbReference type="PANTHER" id="PTHR32305">
    <property type="match status" value="1"/>
</dbReference>
<evidence type="ECO:0000259" key="3">
    <source>
        <dbReference type="Pfam" id="PF20148"/>
    </source>
</evidence>
<feature type="compositionally biased region" description="Gly residues" evidence="2">
    <location>
        <begin position="1636"/>
        <end position="1648"/>
    </location>
</feature>
<organism evidence="5 6">
    <name type="scientific">Shewanella khirikhana</name>
    <dbReference type="NCBI Taxonomy" id="1965282"/>
    <lineage>
        <taxon>Bacteria</taxon>
        <taxon>Pseudomonadati</taxon>
        <taxon>Pseudomonadota</taxon>
        <taxon>Gammaproteobacteria</taxon>
        <taxon>Alteromonadales</taxon>
        <taxon>Shewanellaceae</taxon>
        <taxon>Shewanella</taxon>
    </lineage>
</organism>
<evidence type="ECO:0000313" key="5">
    <source>
        <dbReference type="EMBL" id="AZQ10857.1"/>
    </source>
</evidence>
<dbReference type="EC" id="3.1.-.-" evidence="5"/>
<dbReference type="InterPro" id="IPR006530">
    <property type="entry name" value="YD"/>
</dbReference>
<evidence type="ECO:0000256" key="2">
    <source>
        <dbReference type="SAM" id="MobiDB-lite"/>
    </source>
</evidence>
<dbReference type="CDD" id="cd20746">
    <property type="entry name" value="FIX_Ntox15_NUC_DUF4112_RhsA-like"/>
    <property type="match status" value="1"/>
</dbReference>
<dbReference type="SUPFAM" id="SSF69322">
    <property type="entry name" value="Tricorn protease domain 2"/>
    <property type="match status" value="1"/>
</dbReference>
<feature type="region of interest" description="Disordered" evidence="2">
    <location>
        <begin position="1627"/>
        <end position="1648"/>
    </location>
</feature>
<keyword evidence="6" id="KW-1185">Reference proteome</keyword>
<protein>
    <submittedName>
        <fullName evidence="5">Deoxyribonuclease RhsC</fullName>
        <ecNumber evidence="5">3.1.-.-</ecNumber>
    </submittedName>
</protein>
<evidence type="ECO:0000259" key="4">
    <source>
        <dbReference type="Pfam" id="PF25023"/>
    </source>
</evidence>
<evidence type="ECO:0000256" key="1">
    <source>
        <dbReference type="ARBA" id="ARBA00022737"/>
    </source>
</evidence>
<dbReference type="InterPro" id="IPR022385">
    <property type="entry name" value="Rhs_assc_core"/>
</dbReference>
<reference evidence="6" key="1">
    <citation type="submission" date="2017-03" db="EMBL/GenBank/DDBJ databases">
        <title>Full genome sequence of a non-lethal Shewanella isolate that potentiates virulence of Vibio parahaemolyticus causing acute hepatopancreatic necrosis disease (AHPND) in shrimp.</title>
        <authorList>
            <person name="Prachumwat A."/>
            <person name="Sritunyalucksana K."/>
        </authorList>
    </citation>
    <scope>NUCLEOTIDE SEQUENCE [LARGE SCALE GENOMIC DNA]</scope>
    <source>
        <strain evidence="6">TH2012</strain>
    </source>
</reference>
<feature type="region of interest" description="Disordered" evidence="2">
    <location>
        <begin position="387"/>
        <end position="431"/>
    </location>
</feature>
<feature type="region of interest" description="Disordered" evidence="2">
    <location>
        <begin position="1585"/>
        <end position="1610"/>
    </location>
</feature>